<dbReference type="AlphaFoldDB" id="A0A182NVV8"/>
<accession>A0A182NVV8</accession>
<reference evidence="3" key="2">
    <citation type="submission" date="2020-05" db="UniProtKB">
        <authorList>
            <consortium name="EnsemblMetazoa"/>
        </authorList>
    </citation>
    <scope>IDENTIFICATION</scope>
    <source>
        <strain evidence="3">WRAIR2</strain>
    </source>
</reference>
<evidence type="ECO:0000256" key="1">
    <source>
        <dbReference type="SAM" id="MobiDB-lite"/>
    </source>
</evidence>
<feature type="region of interest" description="Disordered" evidence="1">
    <location>
        <begin position="29"/>
        <end position="51"/>
    </location>
</feature>
<name>A0A182NVV8_9DIPT</name>
<keyword evidence="4" id="KW-1185">Reference proteome</keyword>
<evidence type="ECO:0000313" key="4">
    <source>
        <dbReference type="Proteomes" id="UP000075884"/>
    </source>
</evidence>
<evidence type="ECO:0000313" key="3">
    <source>
        <dbReference type="EnsemblMetazoa" id="ADIR014050-PA"/>
    </source>
</evidence>
<evidence type="ECO:0000256" key="2">
    <source>
        <dbReference type="SAM" id="Phobius"/>
    </source>
</evidence>
<organism evidence="3 4">
    <name type="scientific">Anopheles dirus</name>
    <dbReference type="NCBI Taxonomy" id="7168"/>
    <lineage>
        <taxon>Eukaryota</taxon>
        <taxon>Metazoa</taxon>
        <taxon>Ecdysozoa</taxon>
        <taxon>Arthropoda</taxon>
        <taxon>Hexapoda</taxon>
        <taxon>Insecta</taxon>
        <taxon>Pterygota</taxon>
        <taxon>Neoptera</taxon>
        <taxon>Endopterygota</taxon>
        <taxon>Diptera</taxon>
        <taxon>Nematocera</taxon>
        <taxon>Culicoidea</taxon>
        <taxon>Culicidae</taxon>
        <taxon>Anophelinae</taxon>
        <taxon>Anopheles</taxon>
    </lineage>
</organism>
<keyword evidence="2" id="KW-1133">Transmembrane helix</keyword>
<protein>
    <submittedName>
        <fullName evidence="3">Uncharacterized protein</fullName>
    </submittedName>
</protein>
<dbReference type="EnsemblMetazoa" id="ADIR014050-RA">
    <property type="protein sequence ID" value="ADIR014050-PA"/>
    <property type="gene ID" value="ADIR014050"/>
</dbReference>
<keyword evidence="2" id="KW-0472">Membrane</keyword>
<keyword evidence="2" id="KW-0812">Transmembrane</keyword>
<feature type="transmembrane region" description="Helical" evidence="2">
    <location>
        <begin position="6"/>
        <end position="27"/>
    </location>
</feature>
<proteinExistence type="predicted"/>
<dbReference type="VEuPathDB" id="VectorBase:ADIR014050"/>
<sequence>MSFLGICQAICNTLALFRVFAVLFLGFHNRNRSPPNRRRRTSPAPISDDEL</sequence>
<feature type="compositionally biased region" description="Basic residues" evidence="1">
    <location>
        <begin position="29"/>
        <end position="41"/>
    </location>
</feature>
<reference evidence="4" key="1">
    <citation type="submission" date="2013-03" db="EMBL/GenBank/DDBJ databases">
        <title>The Genome Sequence of Anopheles dirus WRAIR2.</title>
        <authorList>
            <consortium name="The Broad Institute Genomics Platform"/>
            <person name="Neafsey D.E."/>
            <person name="Walton C."/>
            <person name="Walker B."/>
            <person name="Young S.K."/>
            <person name="Zeng Q."/>
            <person name="Gargeya S."/>
            <person name="Fitzgerald M."/>
            <person name="Haas B."/>
            <person name="Abouelleil A."/>
            <person name="Allen A.W."/>
            <person name="Alvarado L."/>
            <person name="Arachchi H.M."/>
            <person name="Berlin A.M."/>
            <person name="Chapman S.B."/>
            <person name="Gainer-Dewar J."/>
            <person name="Goldberg J."/>
            <person name="Griggs A."/>
            <person name="Gujja S."/>
            <person name="Hansen M."/>
            <person name="Howarth C."/>
            <person name="Imamovic A."/>
            <person name="Ireland A."/>
            <person name="Larimer J."/>
            <person name="McCowan C."/>
            <person name="Murphy C."/>
            <person name="Pearson M."/>
            <person name="Poon T.W."/>
            <person name="Priest M."/>
            <person name="Roberts A."/>
            <person name="Saif S."/>
            <person name="Shea T."/>
            <person name="Sisk P."/>
            <person name="Sykes S."/>
            <person name="Wortman J."/>
            <person name="Nusbaum C."/>
            <person name="Birren B."/>
        </authorList>
    </citation>
    <scope>NUCLEOTIDE SEQUENCE [LARGE SCALE GENOMIC DNA]</scope>
    <source>
        <strain evidence="4">WRAIR2</strain>
    </source>
</reference>
<dbReference type="Proteomes" id="UP000075884">
    <property type="component" value="Unassembled WGS sequence"/>
</dbReference>